<evidence type="ECO:0000256" key="18">
    <source>
        <dbReference type="ARBA" id="ARBA00042865"/>
    </source>
</evidence>
<keyword evidence="10" id="KW-0479">Metal-binding</keyword>
<evidence type="ECO:0000256" key="4">
    <source>
        <dbReference type="ARBA" id="ARBA00005093"/>
    </source>
</evidence>
<dbReference type="PANTHER" id="PTHR46025">
    <property type="entry name" value="XYLOSYLTRANSFERASE OXT"/>
    <property type="match status" value="1"/>
</dbReference>
<evidence type="ECO:0000256" key="7">
    <source>
        <dbReference type="ARBA" id="ARBA00022676"/>
    </source>
</evidence>
<dbReference type="EMBL" id="JAXCGZ010009467">
    <property type="protein sequence ID" value="KAK7077132.1"/>
    <property type="molecule type" value="Genomic_DNA"/>
</dbReference>
<evidence type="ECO:0000256" key="11">
    <source>
        <dbReference type="ARBA" id="ARBA00022824"/>
    </source>
</evidence>
<comment type="similarity">
    <text evidence="5">Belongs to the glycosyltransferase 14 family. XylT subfamily.</text>
</comment>
<evidence type="ECO:0000256" key="10">
    <source>
        <dbReference type="ARBA" id="ARBA00022723"/>
    </source>
</evidence>
<comment type="catalytic activity">
    <reaction evidence="19">
        <text>UDP-alpha-D-xylose + L-seryl-[protein] = 3-O-(beta-D-xylosyl)-L-seryl-[protein] + UDP + H(+)</text>
        <dbReference type="Rhea" id="RHEA:50192"/>
        <dbReference type="Rhea" id="RHEA-COMP:9863"/>
        <dbReference type="Rhea" id="RHEA-COMP:12567"/>
        <dbReference type="ChEBI" id="CHEBI:15378"/>
        <dbReference type="ChEBI" id="CHEBI:29999"/>
        <dbReference type="ChEBI" id="CHEBI:57632"/>
        <dbReference type="ChEBI" id="CHEBI:58223"/>
        <dbReference type="ChEBI" id="CHEBI:132085"/>
        <dbReference type="EC" id="2.4.2.26"/>
    </reaction>
</comment>
<evidence type="ECO:0000256" key="13">
    <source>
        <dbReference type="ARBA" id="ARBA00022989"/>
    </source>
</evidence>
<protein>
    <recommendedName>
        <fullName evidence="6">protein xylosyltransferase</fullName>
        <ecNumber evidence="6">2.4.2.26</ecNumber>
    </recommendedName>
    <alternativeName>
        <fullName evidence="18">Peptide O-xylosyltransferase</fullName>
    </alternativeName>
</protein>
<gene>
    <name evidence="20" type="ORF">SK128_007441</name>
</gene>
<dbReference type="AlphaFoldDB" id="A0AAN8X5V5"/>
<keyword evidence="9" id="KW-0812">Transmembrane</keyword>
<dbReference type="GO" id="GO:0005789">
    <property type="term" value="C:endoplasmic reticulum membrane"/>
    <property type="evidence" value="ECO:0007669"/>
    <property type="project" value="UniProtKB-SubCell"/>
</dbReference>
<dbReference type="GO" id="GO:0000139">
    <property type="term" value="C:Golgi membrane"/>
    <property type="evidence" value="ECO:0007669"/>
    <property type="project" value="UniProtKB-SubCell"/>
</dbReference>
<keyword evidence="14" id="KW-0333">Golgi apparatus</keyword>
<dbReference type="GO" id="GO:0015012">
    <property type="term" value="P:heparan sulfate proteoglycan biosynthetic process"/>
    <property type="evidence" value="ECO:0007669"/>
    <property type="project" value="TreeGrafter"/>
</dbReference>
<keyword evidence="15" id="KW-0472">Membrane</keyword>
<keyword evidence="7" id="KW-0328">Glycosyltransferase</keyword>
<evidence type="ECO:0000256" key="8">
    <source>
        <dbReference type="ARBA" id="ARBA00022679"/>
    </source>
</evidence>
<dbReference type="Proteomes" id="UP001381693">
    <property type="component" value="Unassembled WGS sequence"/>
</dbReference>
<evidence type="ECO:0000256" key="2">
    <source>
        <dbReference type="ARBA" id="ARBA00004648"/>
    </source>
</evidence>
<evidence type="ECO:0000256" key="12">
    <source>
        <dbReference type="ARBA" id="ARBA00022968"/>
    </source>
</evidence>
<evidence type="ECO:0000256" key="15">
    <source>
        <dbReference type="ARBA" id="ARBA00023136"/>
    </source>
</evidence>
<reference evidence="20 21" key="1">
    <citation type="submission" date="2023-11" db="EMBL/GenBank/DDBJ databases">
        <title>Halocaridina rubra genome assembly.</title>
        <authorList>
            <person name="Smith C."/>
        </authorList>
    </citation>
    <scope>NUCLEOTIDE SEQUENCE [LARGE SCALE GENOMIC DNA]</scope>
    <source>
        <strain evidence="20">EP-1</strain>
        <tissue evidence="20">Whole</tissue>
    </source>
</reference>
<dbReference type="GO" id="GO:0046872">
    <property type="term" value="F:metal ion binding"/>
    <property type="evidence" value="ECO:0007669"/>
    <property type="project" value="UniProtKB-KW"/>
</dbReference>
<evidence type="ECO:0000256" key="3">
    <source>
        <dbReference type="ARBA" id="ARBA00004840"/>
    </source>
</evidence>
<evidence type="ECO:0000256" key="19">
    <source>
        <dbReference type="ARBA" id="ARBA00047847"/>
    </source>
</evidence>
<dbReference type="GO" id="GO:0030158">
    <property type="term" value="F:protein xylosyltransferase activity"/>
    <property type="evidence" value="ECO:0007669"/>
    <property type="project" value="UniProtKB-EC"/>
</dbReference>
<keyword evidence="12" id="KW-0735">Signal-anchor</keyword>
<proteinExistence type="inferred from homology"/>
<keyword evidence="16" id="KW-1015">Disulfide bond</keyword>
<evidence type="ECO:0000256" key="6">
    <source>
        <dbReference type="ARBA" id="ARBA00011972"/>
    </source>
</evidence>
<keyword evidence="13" id="KW-1133">Transmembrane helix</keyword>
<evidence type="ECO:0000256" key="14">
    <source>
        <dbReference type="ARBA" id="ARBA00023034"/>
    </source>
</evidence>
<comment type="subcellular location">
    <subcellularLocation>
        <location evidence="2">Endoplasmic reticulum membrane</location>
        <topology evidence="2">Single-pass type II membrane protein</topology>
    </subcellularLocation>
    <subcellularLocation>
        <location evidence="1">Golgi apparatus membrane</location>
        <topology evidence="1">Single-pass type II membrane protein</topology>
    </subcellularLocation>
</comment>
<keyword evidence="11" id="KW-0256">Endoplasmic reticulum</keyword>
<evidence type="ECO:0000313" key="21">
    <source>
        <dbReference type="Proteomes" id="UP001381693"/>
    </source>
</evidence>
<comment type="caution">
    <text evidence="20">The sequence shown here is derived from an EMBL/GenBank/DDBJ whole genome shotgun (WGS) entry which is preliminary data.</text>
</comment>
<keyword evidence="17" id="KW-0325">Glycoprotein</keyword>
<evidence type="ECO:0000256" key="5">
    <source>
        <dbReference type="ARBA" id="ARBA00010195"/>
    </source>
</evidence>
<dbReference type="GO" id="GO:0050650">
    <property type="term" value="P:chondroitin sulfate proteoglycan biosynthetic process"/>
    <property type="evidence" value="ECO:0007669"/>
    <property type="project" value="TreeGrafter"/>
</dbReference>
<organism evidence="20 21">
    <name type="scientific">Halocaridina rubra</name>
    <name type="common">Hawaiian red shrimp</name>
    <dbReference type="NCBI Taxonomy" id="373956"/>
    <lineage>
        <taxon>Eukaryota</taxon>
        <taxon>Metazoa</taxon>
        <taxon>Ecdysozoa</taxon>
        <taxon>Arthropoda</taxon>
        <taxon>Crustacea</taxon>
        <taxon>Multicrustacea</taxon>
        <taxon>Malacostraca</taxon>
        <taxon>Eumalacostraca</taxon>
        <taxon>Eucarida</taxon>
        <taxon>Decapoda</taxon>
        <taxon>Pleocyemata</taxon>
        <taxon>Caridea</taxon>
        <taxon>Atyoidea</taxon>
        <taxon>Atyidae</taxon>
        <taxon>Halocaridina</taxon>
    </lineage>
</organism>
<keyword evidence="21" id="KW-1185">Reference proteome</keyword>
<name>A0AAN8X5V5_HALRR</name>
<comment type="pathway">
    <text evidence="4">Glycan metabolism; heparan sulfate biosynthesis.</text>
</comment>
<comment type="pathway">
    <text evidence="3">Glycan metabolism; chondroitin sulfate biosynthesis.</text>
</comment>
<dbReference type="PANTHER" id="PTHR46025:SF3">
    <property type="entry name" value="XYLOSYLTRANSFERASE OXT"/>
    <property type="match status" value="1"/>
</dbReference>
<evidence type="ECO:0000256" key="1">
    <source>
        <dbReference type="ARBA" id="ARBA00004323"/>
    </source>
</evidence>
<dbReference type="Pfam" id="PF02485">
    <property type="entry name" value="Branch"/>
    <property type="match status" value="1"/>
</dbReference>
<evidence type="ECO:0000256" key="9">
    <source>
        <dbReference type="ARBA" id="ARBA00022692"/>
    </source>
</evidence>
<sequence length="172" mass="19661">MTQHLAVLKDPHHNLIPVRLGFVIMAHKDPPAVMQLLGLIYRPQHSYVIHVDARQSEIRNTLTSLLAKLMPGASNIRVLVASRSFVASWGSFNIVRAELESFEELLRMAPWDFGVKLSGADMPIRDIDDLAAALAPYRGYSFVPLFGQRNKDMNADQGLVWDIWYEKLYWYH</sequence>
<dbReference type="EC" id="2.4.2.26" evidence="6"/>
<evidence type="ECO:0000256" key="17">
    <source>
        <dbReference type="ARBA" id="ARBA00023180"/>
    </source>
</evidence>
<accession>A0AAN8X5V5</accession>
<dbReference type="InterPro" id="IPR043538">
    <property type="entry name" value="XYLT"/>
</dbReference>
<evidence type="ECO:0000256" key="16">
    <source>
        <dbReference type="ARBA" id="ARBA00023157"/>
    </source>
</evidence>
<dbReference type="InterPro" id="IPR003406">
    <property type="entry name" value="Glyco_trans_14"/>
</dbReference>
<keyword evidence="8" id="KW-0808">Transferase</keyword>
<evidence type="ECO:0000313" key="20">
    <source>
        <dbReference type="EMBL" id="KAK7077132.1"/>
    </source>
</evidence>